<evidence type="ECO:0000313" key="2">
    <source>
        <dbReference type="EMBL" id="VDP12841.1"/>
    </source>
</evidence>
<dbReference type="Proteomes" id="UP000270296">
    <property type="component" value="Unassembled WGS sequence"/>
</dbReference>
<sequence length="82" mass="8723">MTEVVYGSDTAGLWPRSVACFDEGADETNRICLKQKGADFQAELVPAGLTMTVRWLGLTTAVSTAVLADAVLAIFVTRSLCV</sequence>
<name>A0A183IUR6_9BILA</name>
<accession>A0A183IUR6</accession>
<dbReference type="EMBL" id="UZAM01010558">
    <property type="protein sequence ID" value="VDP12841.1"/>
    <property type="molecule type" value="Genomic_DNA"/>
</dbReference>
<evidence type="ECO:0000313" key="3">
    <source>
        <dbReference type="Proteomes" id="UP000270296"/>
    </source>
</evidence>
<evidence type="ECO:0000313" key="4">
    <source>
        <dbReference type="WBParaSite" id="SBAD_0000763701-mRNA-1"/>
    </source>
</evidence>
<reference evidence="4" key="1">
    <citation type="submission" date="2016-06" db="UniProtKB">
        <authorList>
            <consortium name="WormBaseParasite"/>
        </authorList>
    </citation>
    <scope>IDENTIFICATION</scope>
</reference>
<proteinExistence type="predicted"/>
<protein>
    <submittedName>
        <fullName evidence="4">Transmembrane protein</fullName>
    </submittedName>
</protein>
<reference evidence="2 3" key="2">
    <citation type="submission" date="2018-11" db="EMBL/GenBank/DDBJ databases">
        <authorList>
            <consortium name="Pathogen Informatics"/>
        </authorList>
    </citation>
    <scope>NUCLEOTIDE SEQUENCE [LARGE SCALE GENOMIC DNA]</scope>
</reference>
<dbReference type="WBParaSite" id="SBAD_0000763701-mRNA-1">
    <property type="protein sequence ID" value="SBAD_0000763701-mRNA-1"/>
    <property type="gene ID" value="SBAD_0000763701"/>
</dbReference>
<keyword evidence="1" id="KW-0812">Transmembrane</keyword>
<keyword evidence="1" id="KW-0472">Membrane</keyword>
<dbReference type="AlphaFoldDB" id="A0A183IUR6"/>
<keyword evidence="3" id="KW-1185">Reference proteome</keyword>
<evidence type="ECO:0000256" key="1">
    <source>
        <dbReference type="SAM" id="Phobius"/>
    </source>
</evidence>
<gene>
    <name evidence="2" type="ORF">SBAD_LOCUS7363</name>
</gene>
<keyword evidence="1" id="KW-1133">Transmembrane helix</keyword>
<feature type="transmembrane region" description="Helical" evidence="1">
    <location>
        <begin position="55"/>
        <end position="76"/>
    </location>
</feature>
<organism evidence="4">
    <name type="scientific">Soboliphyme baturini</name>
    <dbReference type="NCBI Taxonomy" id="241478"/>
    <lineage>
        <taxon>Eukaryota</taxon>
        <taxon>Metazoa</taxon>
        <taxon>Ecdysozoa</taxon>
        <taxon>Nematoda</taxon>
        <taxon>Enoplea</taxon>
        <taxon>Dorylaimia</taxon>
        <taxon>Dioctophymatida</taxon>
        <taxon>Dioctophymatoidea</taxon>
        <taxon>Soboliphymatidae</taxon>
        <taxon>Soboliphyme</taxon>
    </lineage>
</organism>